<accession>A0A8S5MX33</accession>
<proteinExistence type="predicted"/>
<reference evidence="1" key="1">
    <citation type="journal article" date="2021" name="Proc. Natl. Acad. Sci. U.S.A.">
        <title>A Catalog of Tens of Thousands of Viruses from Human Metagenomes Reveals Hidden Associations with Chronic Diseases.</title>
        <authorList>
            <person name="Tisza M.J."/>
            <person name="Buck C.B."/>
        </authorList>
    </citation>
    <scope>NUCLEOTIDE SEQUENCE</scope>
    <source>
        <strain evidence="1">Ctio73</strain>
    </source>
</reference>
<dbReference type="EMBL" id="BK015009">
    <property type="protein sequence ID" value="DAD86881.1"/>
    <property type="molecule type" value="Genomic_DNA"/>
</dbReference>
<evidence type="ECO:0000313" key="1">
    <source>
        <dbReference type="EMBL" id="DAD86881.1"/>
    </source>
</evidence>
<organism evidence="1">
    <name type="scientific">Siphoviridae sp. ctio73</name>
    <dbReference type="NCBI Taxonomy" id="2826435"/>
    <lineage>
        <taxon>Viruses</taxon>
        <taxon>Duplodnaviria</taxon>
        <taxon>Heunggongvirae</taxon>
        <taxon>Uroviricota</taxon>
        <taxon>Caudoviricetes</taxon>
    </lineage>
</organism>
<name>A0A8S5MX33_9CAUD</name>
<sequence>MENIVNIALVDLVKCGERWVATAFMHAIDCEFSIQSNSTNPSATIHELMHTVQLVQGVTLALCSWQEGRITFTRCTYWREKGRYVLTYDDSSDDNAYVCAIIVSEHSEDAMEIMPGGKAALALEAESILRDKGYTVHVIKENEDEGLPQWLR</sequence>
<protein>
    <submittedName>
        <fullName evidence="1">Uncharacterized protein</fullName>
    </submittedName>
</protein>